<dbReference type="OrthoDB" id="3182995at2759"/>
<dbReference type="EMBL" id="KV700116">
    <property type="protein sequence ID" value="OCF47517.1"/>
    <property type="molecule type" value="Genomic_DNA"/>
</dbReference>
<dbReference type="RefSeq" id="XP_019008736.1">
    <property type="nucleotide sequence ID" value="XM_019158123.1"/>
</dbReference>
<reference evidence="2" key="1">
    <citation type="submission" date="2013-07" db="EMBL/GenBank/DDBJ databases">
        <title>The Genome Sequence of Cryptococcus pinus CBS10737.</title>
        <authorList>
            <consortium name="The Broad Institute Genome Sequencing Platform"/>
            <person name="Cuomo C."/>
            <person name="Litvintseva A."/>
            <person name="Chen Y."/>
            <person name="Heitman J."/>
            <person name="Sun S."/>
            <person name="Springer D."/>
            <person name="Dromer F."/>
            <person name="Young S.K."/>
            <person name="Zeng Q."/>
            <person name="Gargeya S."/>
            <person name="Fitzgerald M."/>
            <person name="Abouelleil A."/>
            <person name="Alvarado L."/>
            <person name="Berlin A.M."/>
            <person name="Chapman S.B."/>
            <person name="Dewar J."/>
            <person name="Goldberg J."/>
            <person name="Griggs A."/>
            <person name="Gujja S."/>
            <person name="Hansen M."/>
            <person name="Howarth C."/>
            <person name="Imamovic A."/>
            <person name="Larimer J."/>
            <person name="McCowan C."/>
            <person name="Murphy C."/>
            <person name="Pearson M."/>
            <person name="Priest M."/>
            <person name="Roberts A."/>
            <person name="Saif S."/>
            <person name="Shea T."/>
            <person name="Sykes S."/>
            <person name="Wortman J."/>
            <person name="Nusbaum C."/>
            <person name="Birren B."/>
        </authorList>
    </citation>
    <scope>NUCLEOTIDE SEQUENCE [LARGE SCALE GENOMIC DNA]</scope>
    <source>
        <strain evidence="2">CBS 10737</strain>
    </source>
</reference>
<feature type="compositionally biased region" description="Acidic residues" evidence="1">
    <location>
        <begin position="310"/>
        <end position="329"/>
    </location>
</feature>
<name>A0A1B9HW60_9TREE</name>
<dbReference type="STRING" id="1296096.A0A1B9HW60"/>
<evidence type="ECO:0000313" key="2">
    <source>
        <dbReference type="EMBL" id="OCF47517.1"/>
    </source>
</evidence>
<dbReference type="KEGG" id="kpin:30174787"/>
<evidence type="ECO:0000256" key="1">
    <source>
        <dbReference type="SAM" id="MobiDB-lite"/>
    </source>
</evidence>
<organism evidence="2">
    <name type="scientific">Kwoniella pini CBS 10737</name>
    <dbReference type="NCBI Taxonomy" id="1296096"/>
    <lineage>
        <taxon>Eukaryota</taxon>
        <taxon>Fungi</taxon>
        <taxon>Dikarya</taxon>
        <taxon>Basidiomycota</taxon>
        <taxon>Agaricomycotina</taxon>
        <taxon>Tremellomycetes</taxon>
        <taxon>Tremellales</taxon>
        <taxon>Cryptococcaceae</taxon>
        <taxon>Kwoniella</taxon>
    </lineage>
</organism>
<evidence type="ECO:0000313" key="4">
    <source>
        <dbReference type="Proteomes" id="UP000094020"/>
    </source>
</evidence>
<dbReference type="InterPro" id="IPR011009">
    <property type="entry name" value="Kinase-like_dom_sf"/>
</dbReference>
<reference evidence="3" key="4">
    <citation type="submission" date="2024-02" db="EMBL/GenBank/DDBJ databases">
        <title>Comparative genomics of Cryptococcus and Kwoniella reveals pathogenesis evolution and contrasting modes of karyotype evolution via chromosome fusion or intercentromeric recombination.</title>
        <authorList>
            <person name="Coelho M.A."/>
            <person name="David-Palma M."/>
            <person name="Shea T."/>
            <person name="Bowers K."/>
            <person name="McGinley-Smith S."/>
            <person name="Mohammad A.W."/>
            <person name="Gnirke A."/>
            <person name="Yurkov A.M."/>
            <person name="Nowrousian M."/>
            <person name="Sun S."/>
            <person name="Cuomo C.A."/>
            <person name="Heitman J."/>
        </authorList>
    </citation>
    <scope>NUCLEOTIDE SEQUENCE</scope>
    <source>
        <strain evidence="3">CBS 10737</strain>
    </source>
</reference>
<proteinExistence type="predicted"/>
<sequence>MSFKIECAPGLTSGRSHMKSGIEFQRSWPTSPIATGTQVDQNTPTVNHSDGLLNLSTSISAKIDILTVTKYMRPGYLWDFWLGEHSEYGKVVLKLLARWDYPCMDPEYWEYVDPDEVLDEAVREEQFYNGPLLDLQGETIPRFYGTYLSKDGQFHCAILLEFAGYAIGPGMVILDEEWRNKLYEAYWKIHSRGVGHDEVSSRHVLIDEQYRIRLVGFRRSAMINLEDEDEVWQMMCEAVMVRRQIGLEKKSEVCLTTLPEDYYGQIKNREAFIDSIQPIDPKDFQYPEWAKQHNQRVRDRLISIRPNDPVSEEDFSDSTGDEAEPIGSE</sequence>
<evidence type="ECO:0008006" key="5">
    <source>
        <dbReference type="Google" id="ProtNLM"/>
    </source>
</evidence>
<dbReference type="Proteomes" id="UP000094020">
    <property type="component" value="Chromosome 2"/>
</dbReference>
<protein>
    <recommendedName>
        <fullName evidence="5">Protein kinase domain-containing protein</fullName>
    </recommendedName>
</protein>
<dbReference type="SUPFAM" id="SSF56112">
    <property type="entry name" value="Protein kinase-like (PK-like)"/>
    <property type="match status" value="1"/>
</dbReference>
<dbReference type="AlphaFoldDB" id="A0A1B9HW60"/>
<evidence type="ECO:0000313" key="3">
    <source>
        <dbReference type="EMBL" id="WWC67700.1"/>
    </source>
</evidence>
<reference evidence="3" key="2">
    <citation type="submission" date="2013-07" db="EMBL/GenBank/DDBJ databases">
        <authorList>
            <consortium name="The Broad Institute Genome Sequencing Platform"/>
            <person name="Cuomo C."/>
            <person name="Litvintseva A."/>
            <person name="Chen Y."/>
            <person name="Heitman J."/>
            <person name="Sun S."/>
            <person name="Springer D."/>
            <person name="Dromer F."/>
            <person name="Young S.K."/>
            <person name="Zeng Q."/>
            <person name="Gargeya S."/>
            <person name="Fitzgerald M."/>
            <person name="Abouelleil A."/>
            <person name="Alvarado L."/>
            <person name="Berlin A.M."/>
            <person name="Chapman S.B."/>
            <person name="Dewar J."/>
            <person name="Goldberg J."/>
            <person name="Griggs A."/>
            <person name="Gujja S."/>
            <person name="Hansen M."/>
            <person name="Howarth C."/>
            <person name="Imamovic A."/>
            <person name="Larimer J."/>
            <person name="McCowan C."/>
            <person name="Murphy C."/>
            <person name="Pearson M."/>
            <person name="Priest M."/>
            <person name="Roberts A."/>
            <person name="Saif S."/>
            <person name="Shea T."/>
            <person name="Sykes S."/>
            <person name="Wortman J."/>
            <person name="Nusbaum C."/>
            <person name="Birren B."/>
        </authorList>
    </citation>
    <scope>NUCLEOTIDE SEQUENCE</scope>
    <source>
        <strain evidence="3">CBS 10737</strain>
    </source>
</reference>
<gene>
    <name evidence="2" type="ORF">I206_06418</name>
    <name evidence="3" type="ORF">I206_101612</name>
</gene>
<accession>A0A1B9HW60</accession>
<reference evidence="2" key="3">
    <citation type="submission" date="2016-07" db="EMBL/GenBank/DDBJ databases">
        <title>Evolution of pathogenesis and genome organization in the Tremellales.</title>
        <authorList>
            <person name="Cuomo C."/>
            <person name="Litvintseva A."/>
            <person name="Heitman J."/>
            <person name="Chen Y."/>
            <person name="Sun S."/>
            <person name="Springer D."/>
            <person name="Dromer F."/>
            <person name="Young S."/>
            <person name="Zeng Q."/>
            <person name="Chapman S."/>
            <person name="Gujja S."/>
            <person name="Saif S."/>
            <person name="Birren B."/>
        </authorList>
    </citation>
    <scope>NUCLEOTIDE SEQUENCE</scope>
    <source>
        <strain evidence="2">CBS 10737</strain>
    </source>
</reference>
<feature type="region of interest" description="Disordered" evidence="1">
    <location>
        <begin position="302"/>
        <end position="329"/>
    </location>
</feature>
<keyword evidence="4" id="KW-1185">Reference proteome</keyword>
<dbReference type="EMBL" id="CP144520">
    <property type="protein sequence ID" value="WWC67700.1"/>
    <property type="molecule type" value="Genomic_DNA"/>
</dbReference>
<dbReference type="GeneID" id="30174787"/>